<dbReference type="CTD" id="8230739"/>
<dbReference type="GO" id="GO:0043266">
    <property type="term" value="P:regulation of potassium ion transport"/>
    <property type="evidence" value="ECO:0007669"/>
    <property type="project" value="TreeGrafter"/>
</dbReference>
<dbReference type="AlphaFoldDB" id="E0VJB1"/>
<keyword evidence="6" id="KW-1185">Reference proteome</keyword>
<feature type="region of interest" description="Disordered" evidence="2">
    <location>
        <begin position="1"/>
        <end position="51"/>
    </location>
</feature>
<evidence type="ECO:0000256" key="1">
    <source>
        <dbReference type="ARBA" id="ARBA00009172"/>
    </source>
</evidence>
<dbReference type="GO" id="GO:0005886">
    <property type="term" value="C:plasma membrane"/>
    <property type="evidence" value="ECO:0007669"/>
    <property type="project" value="TreeGrafter"/>
</dbReference>
<feature type="transmembrane region" description="Helical" evidence="3">
    <location>
        <begin position="174"/>
        <end position="194"/>
    </location>
</feature>
<dbReference type="OMA" id="AHGFLCE"/>
<dbReference type="InterPro" id="IPR051951">
    <property type="entry name" value="UNC-93_regulatory"/>
</dbReference>
<dbReference type="KEGG" id="phu:Phum_PHUM241310"/>
<dbReference type="GO" id="GO:0006937">
    <property type="term" value="P:regulation of muscle contraction"/>
    <property type="evidence" value="ECO:0007669"/>
    <property type="project" value="TreeGrafter"/>
</dbReference>
<dbReference type="EMBL" id="DS235221">
    <property type="protein sequence ID" value="EEB13467.1"/>
    <property type="molecule type" value="Genomic_DNA"/>
</dbReference>
<dbReference type="PANTHER" id="PTHR19444:SF11">
    <property type="entry name" value="UNC93-LIKE PROTEIN"/>
    <property type="match status" value="1"/>
</dbReference>
<dbReference type="HOGENOM" id="CLU_374800_0_0_1"/>
<evidence type="ECO:0000256" key="3">
    <source>
        <dbReference type="SAM" id="Phobius"/>
    </source>
</evidence>
<feature type="compositionally biased region" description="Polar residues" evidence="2">
    <location>
        <begin position="1"/>
        <end position="18"/>
    </location>
</feature>
<reference evidence="4" key="1">
    <citation type="submission" date="2007-04" db="EMBL/GenBank/DDBJ databases">
        <title>Annotation of Pediculus humanus corporis strain USDA.</title>
        <authorList>
            <person name="Kirkness E."/>
            <person name="Hannick L."/>
            <person name="Hass B."/>
            <person name="Bruggner R."/>
            <person name="Lawson D."/>
            <person name="Bidwell S."/>
            <person name="Joardar V."/>
            <person name="Caler E."/>
            <person name="Walenz B."/>
            <person name="Inman J."/>
            <person name="Schobel S."/>
            <person name="Galinsky K."/>
            <person name="Amedeo P."/>
            <person name="Strausberg R."/>
        </authorList>
    </citation>
    <scope>NUCLEOTIDE SEQUENCE</scope>
    <source>
        <strain evidence="4">USDA</strain>
    </source>
</reference>
<evidence type="ECO:0000313" key="5">
    <source>
        <dbReference type="EnsemblMetazoa" id="PHUM241310-PA"/>
    </source>
</evidence>
<feature type="transmembrane region" description="Helical" evidence="3">
    <location>
        <begin position="214"/>
        <end position="237"/>
    </location>
</feature>
<dbReference type="FunCoup" id="E0VJB1">
    <property type="interactions" value="27"/>
</dbReference>
<feature type="transmembrane region" description="Helical" evidence="3">
    <location>
        <begin position="615"/>
        <end position="632"/>
    </location>
</feature>
<evidence type="ECO:0000313" key="4">
    <source>
        <dbReference type="EMBL" id="EEB13467.1"/>
    </source>
</evidence>
<accession>E0VJB1</accession>
<dbReference type="eggNOG" id="KOG3097">
    <property type="taxonomic scope" value="Eukaryota"/>
</dbReference>
<feature type="transmembrane region" description="Helical" evidence="3">
    <location>
        <begin position="523"/>
        <end position="545"/>
    </location>
</feature>
<gene>
    <name evidence="5" type="primary">8230739</name>
    <name evidence="4" type="ORF">Phum_PHUM241310</name>
</gene>
<keyword evidence="3" id="KW-1133">Transmembrane helix</keyword>
<keyword evidence="3" id="KW-0812">Transmembrane</keyword>
<feature type="compositionally biased region" description="Basic and acidic residues" evidence="2">
    <location>
        <begin position="30"/>
        <end position="49"/>
    </location>
</feature>
<comment type="similarity">
    <text evidence="1">Belongs to the unc-93 family.</text>
</comment>
<dbReference type="OrthoDB" id="10010517at2759"/>
<protein>
    <submittedName>
        <fullName evidence="4 5">Uncharacterized protein</fullName>
    </submittedName>
</protein>
<organism>
    <name type="scientific">Pediculus humanus subsp. corporis</name>
    <name type="common">Body louse</name>
    <dbReference type="NCBI Taxonomy" id="121224"/>
    <lineage>
        <taxon>Eukaryota</taxon>
        <taxon>Metazoa</taxon>
        <taxon>Ecdysozoa</taxon>
        <taxon>Arthropoda</taxon>
        <taxon>Hexapoda</taxon>
        <taxon>Insecta</taxon>
        <taxon>Pterygota</taxon>
        <taxon>Neoptera</taxon>
        <taxon>Paraneoptera</taxon>
        <taxon>Psocodea</taxon>
        <taxon>Troctomorpha</taxon>
        <taxon>Phthiraptera</taxon>
        <taxon>Anoplura</taxon>
        <taxon>Pediculidae</taxon>
        <taxon>Pediculus</taxon>
    </lineage>
</organism>
<feature type="transmembrane region" description="Helical" evidence="3">
    <location>
        <begin position="484"/>
        <end position="511"/>
    </location>
</feature>
<feature type="transmembrane region" description="Helical" evidence="3">
    <location>
        <begin position="244"/>
        <end position="263"/>
    </location>
</feature>
<proteinExistence type="inferred from homology"/>
<sequence>MGSLPNLRSLSSDPNTVYQYELCDPENDDMSTKSESQKKISKLKGEKNSNVESLGEMNNIQISNFHPQQGVRHTRSSGSQYNNQMPSTYVNWDDYLLQLRLSKYSPMSSRSSKSNTTWTANNTLYNFHRGSTRRRDSLSSSGGASSVRKLIAVVRSTPSRLGPVYSRKVLCRNFAALCLGHFTITAALLPLMSLQSSVSTWWWPQNSLFQSSDIGSLLLSASFAIASIFTLISPIIIHLLGCNWTLVSGYACISVFFVAHLYPTLRCLIPAYLLLGICIGPITCARASYLVTLTNKLSYVMTEEEEIFEQINGEAKESILQKLSRGLQASQDLGMVLGNIVAWSFLYYSRDGEQEETILKTFFYENESGEWVCGSQSNPYRVPTNNYLDLVSNSTWYDALVVSCKTTAMLTSVFIGCGVVAMTLTAVFTDKIRLFLYQVKRPHSMAVYEAIKNAFKDPRLQLAAPMSIFIGLHQGFIYADFSKWYVVCSLGISNISLVFLSMGLLQSVAAFTLSLLLQNVPRYLVIVTGFIFHSCLLLVLLMWKPSKDDSALFYVIAAAWGVCSIIWEILNFNVLLHIYPDSTWQISFIHGNFFKFLGLSIAFGFHGILCTWVKLYALAFFMVIGITPHAWLEMKLESKRKMKGNLITL</sequence>
<dbReference type="InParanoid" id="E0VJB1"/>
<dbReference type="GO" id="GO:0015459">
    <property type="term" value="F:potassium channel regulator activity"/>
    <property type="evidence" value="ECO:0007669"/>
    <property type="project" value="TreeGrafter"/>
</dbReference>
<reference evidence="5" key="3">
    <citation type="submission" date="2021-02" db="UniProtKB">
        <authorList>
            <consortium name="EnsemblMetazoa"/>
        </authorList>
    </citation>
    <scope>IDENTIFICATION</scope>
    <source>
        <strain evidence="5">USDA</strain>
    </source>
</reference>
<name>E0VJB1_PEDHC</name>
<dbReference type="EMBL" id="AAZO01002797">
    <property type="status" value="NOT_ANNOTATED_CDS"/>
    <property type="molecule type" value="Genomic_DNA"/>
</dbReference>
<dbReference type="SUPFAM" id="SSF103473">
    <property type="entry name" value="MFS general substrate transporter"/>
    <property type="match status" value="2"/>
</dbReference>
<reference evidence="4" key="2">
    <citation type="submission" date="2007-04" db="EMBL/GenBank/DDBJ databases">
        <title>The genome of the human body louse.</title>
        <authorList>
            <consortium name="The Human Body Louse Genome Consortium"/>
            <person name="Kirkness E."/>
            <person name="Walenz B."/>
            <person name="Hass B."/>
            <person name="Bruggner R."/>
            <person name="Strausberg R."/>
        </authorList>
    </citation>
    <scope>NUCLEOTIDE SEQUENCE</scope>
    <source>
        <strain evidence="4">USDA</strain>
    </source>
</reference>
<dbReference type="GeneID" id="8230739"/>
<dbReference type="VEuPathDB" id="VectorBase:PHUM241310"/>
<feature type="transmembrane region" description="Helical" evidence="3">
    <location>
        <begin position="269"/>
        <end position="291"/>
    </location>
</feature>
<feature type="transmembrane region" description="Helical" evidence="3">
    <location>
        <begin position="588"/>
        <end position="609"/>
    </location>
</feature>
<dbReference type="EnsemblMetazoa" id="PHUM241310-RA">
    <property type="protein sequence ID" value="PHUM241310-PA"/>
    <property type="gene ID" value="PHUM241310"/>
</dbReference>
<evidence type="ECO:0000313" key="6">
    <source>
        <dbReference type="Proteomes" id="UP000009046"/>
    </source>
</evidence>
<dbReference type="STRING" id="121224.E0VJB1"/>
<dbReference type="RefSeq" id="XP_002426205.1">
    <property type="nucleotide sequence ID" value="XM_002426160.1"/>
</dbReference>
<feature type="transmembrane region" description="Helical" evidence="3">
    <location>
        <begin position="551"/>
        <end position="576"/>
    </location>
</feature>
<dbReference type="GO" id="GO:0055120">
    <property type="term" value="C:striated muscle dense body"/>
    <property type="evidence" value="ECO:0007669"/>
    <property type="project" value="TreeGrafter"/>
</dbReference>
<dbReference type="Proteomes" id="UP000009046">
    <property type="component" value="Unassembled WGS sequence"/>
</dbReference>
<feature type="transmembrane region" description="Helical" evidence="3">
    <location>
        <begin position="408"/>
        <end position="428"/>
    </location>
</feature>
<evidence type="ECO:0000256" key="2">
    <source>
        <dbReference type="SAM" id="MobiDB-lite"/>
    </source>
</evidence>
<dbReference type="InterPro" id="IPR036259">
    <property type="entry name" value="MFS_trans_sf"/>
</dbReference>
<dbReference type="PANTHER" id="PTHR19444">
    <property type="entry name" value="UNC-93 RELATED"/>
    <property type="match status" value="1"/>
</dbReference>
<keyword evidence="3" id="KW-0472">Membrane</keyword>